<dbReference type="InterPro" id="IPR043504">
    <property type="entry name" value="Peptidase_S1_PA_chymotrypsin"/>
</dbReference>
<keyword evidence="7" id="KW-1185">Reference proteome</keyword>
<accession>A0A0A0JMD5</accession>
<dbReference type="PRINTS" id="PR00861">
    <property type="entry name" value="ALYTICPTASE"/>
</dbReference>
<dbReference type="Proteomes" id="UP000030011">
    <property type="component" value="Unassembled WGS sequence"/>
</dbReference>
<comment type="caution">
    <text evidence="6">The sequence shown here is derived from an EMBL/GenBank/DDBJ whole genome shotgun (WGS) entry which is preliminary data.</text>
</comment>
<evidence type="ECO:0000256" key="2">
    <source>
        <dbReference type="ARBA" id="ARBA00022670"/>
    </source>
</evidence>
<dbReference type="RefSeq" id="WP_052112207.1">
    <property type="nucleotide sequence ID" value="NZ_AVPK01000006.1"/>
</dbReference>
<protein>
    <recommendedName>
        <fullName evidence="8">Peptidase S1 domain-containing protein</fullName>
    </recommendedName>
</protein>
<dbReference type="Gene3D" id="2.40.10.10">
    <property type="entry name" value="Trypsin-like serine proteases"/>
    <property type="match status" value="2"/>
</dbReference>
<dbReference type="STRING" id="1385521.N803_15365"/>
<dbReference type="InterPro" id="IPR009003">
    <property type="entry name" value="Peptidase_S1_PA"/>
</dbReference>
<keyword evidence="5" id="KW-1015">Disulfide bond</keyword>
<dbReference type="GO" id="GO:0004252">
    <property type="term" value="F:serine-type endopeptidase activity"/>
    <property type="evidence" value="ECO:0007669"/>
    <property type="project" value="InterPro"/>
</dbReference>
<evidence type="ECO:0000256" key="4">
    <source>
        <dbReference type="ARBA" id="ARBA00022825"/>
    </source>
</evidence>
<dbReference type="SUPFAM" id="SSF50494">
    <property type="entry name" value="Trypsin-like serine proteases"/>
    <property type="match status" value="1"/>
</dbReference>
<evidence type="ECO:0000256" key="5">
    <source>
        <dbReference type="ARBA" id="ARBA00023157"/>
    </source>
</evidence>
<comment type="similarity">
    <text evidence="1">Belongs to the peptidase S1 family.</text>
</comment>
<evidence type="ECO:0000313" key="7">
    <source>
        <dbReference type="Proteomes" id="UP000030011"/>
    </source>
</evidence>
<dbReference type="EMBL" id="AVPK01000006">
    <property type="protein sequence ID" value="KGN37222.1"/>
    <property type="molecule type" value="Genomic_DNA"/>
</dbReference>
<reference evidence="6 7" key="1">
    <citation type="submission" date="2013-08" db="EMBL/GenBank/DDBJ databases">
        <title>The genome sequence of Knoellia subterranea.</title>
        <authorList>
            <person name="Zhu W."/>
            <person name="Wang G."/>
        </authorList>
    </citation>
    <scope>NUCLEOTIDE SEQUENCE [LARGE SCALE GENOMIC DNA]</scope>
    <source>
        <strain evidence="6 7">KCTC 19937</strain>
    </source>
</reference>
<dbReference type="AlphaFoldDB" id="A0A0A0JMD5"/>
<keyword evidence="4" id="KW-0720">Serine protease</keyword>
<keyword evidence="2" id="KW-0645">Protease</keyword>
<evidence type="ECO:0000313" key="6">
    <source>
        <dbReference type="EMBL" id="KGN37222.1"/>
    </source>
</evidence>
<keyword evidence="3" id="KW-0378">Hydrolase</keyword>
<dbReference type="InterPro" id="IPR001316">
    <property type="entry name" value="Pept_S1A_streptogrisin"/>
</dbReference>
<proteinExistence type="inferred from homology"/>
<evidence type="ECO:0000256" key="3">
    <source>
        <dbReference type="ARBA" id="ARBA00022801"/>
    </source>
</evidence>
<name>A0A0A0JMD5_9MICO</name>
<organism evidence="6 7">
    <name type="scientific">Knoellia subterranea KCTC 19937</name>
    <dbReference type="NCBI Taxonomy" id="1385521"/>
    <lineage>
        <taxon>Bacteria</taxon>
        <taxon>Bacillati</taxon>
        <taxon>Actinomycetota</taxon>
        <taxon>Actinomycetes</taxon>
        <taxon>Micrococcales</taxon>
        <taxon>Intrasporangiaceae</taxon>
        <taxon>Knoellia</taxon>
    </lineage>
</organism>
<sequence>MATQHEQAAQRAAIRPVKESVEDELLAKPGVVAVDIAEKETDGRKTGEQSIVVFVEQKKPTSKLSKGAAIPREIDGIKTDVQELVIELQPAYKPVDAAELLVDTGDYPTLAGGIGIGPRRSVFLSPPDVPAPGNYVFVGTLGAMVRDRTSGATMALTNFHVACVNNTWSVGDRQVQPSLVDGGAPTGEFGSLTRAALSENIDGAVITVDASEPWTATVTGIGGVAGSTAATVGMAVQKRGRTTEHTFGTVASTDFTVTVNYGSDVGSRTLRHQIRIDTDTSRNPRFSDHGDSGSVVQDMSRNVVGLLFAGSNDGSMTFANPIQAALDELDVDLLTAPVLTVTRPILSCFNTRITVCLKTRTDIGCMTIKTKIPALCPTLVTKPAICDFVTRPATCAVTKIPICDLEFTRPGCTLPTRACGGEFERPPIEEWSRGGGGFGYGTSATEVEAAADEAYWGGYLAALEELDALDSEGTGSGSGSGGGA</sequence>
<dbReference type="eggNOG" id="COG0265">
    <property type="taxonomic scope" value="Bacteria"/>
</dbReference>
<evidence type="ECO:0000256" key="1">
    <source>
        <dbReference type="ARBA" id="ARBA00007664"/>
    </source>
</evidence>
<dbReference type="GO" id="GO:0006508">
    <property type="term" value="P:proteolysis"/>
    <property type="evidence" value="ECO:0007669"/>
    <property type="project" value="UniProtKB-KW"/>
</dbReference>
<evidence type="ECO:0008006" key="8">
    <source>
        <dbReference type="Google" id="ProtNLM"/>
    </source>
</evidence>
<gene>
    <name evidence="6" type="ORF">N803_15365</name>
</gene>